<feature type="chain" id="PRO_5039556531" description="Ricin B lectin domain-containing protein" evidence="1">
    <location>
        <begin position="21"/>
        <end position="222"/>
    </location>
</feature>
<evidence type="ECO:0000256" key="1">
    <source>
        <dbReference type="SAM" id="SignalP"/>
    </source>
</evidence>
<protein>
    <recommendedName>
        <fullName evidence="4">Ricin B lectin domain-containing protein</fullName>
    </recommendedName>
</protein>
<dbReference type="Proteomes" id="UP000680865">
    <property type="component" value="Unassembled WGS sequence"/>
</dbReference>
<reference evidence="2" key="1">
    <citation type="submission" date="2021-03" db="EMBL/GenBank/DDBJ databases">
        <title>Whole genome shotgun sequence of Actinoplanes consettensis NBRC 14913.</title>
        <authorList>
            <person name="Komaki H."/>
            <person name="Tamura T."/>
        </authorList>
    </citation>
    <scope>NUCLEOTIDE SEQUENCE</scope>
    <source>
        <strain evidence="2">NBRC 14913</strain>
    </source>
</reference>
<name>A0A919VLT7_9ACTN</name>
<dbReference type="RefSeq" id="WP_212995902.1">
    <property type="nucleotide sequence ID" value="NZ_BAAATW010000002.1"/>
</dbReference>
<proteinExistence type="predicted"/>
<keyword evidence="3" id="KW-1185">Reference proteome</keyword>
<dbReference type="AlphaFoldDB" id="A0A919VLT7"/>
<evidence type="ECO:0000313" key="3">
    <source>
        <dbReference type="Proteomes" id="UP000680865"/>
    </source>
</evidence>
<feature type="signal peptide" evidence="1">
    <location>
        <begin position="1"/>
        <end position="20"/>
    </location>
</feature>
<evidence type="ECO:0008006" key="4">
    <source>
        <dbReference type="Google" id="ProtNLM"/>
    </source>
</evidence>
<organism evidence="2 3">
    <name type="scientific">Winogradskya consettensis</name>
    <dbReference type="NCBI Taxonomy" id="113560"/>
    <lineage>
        <taxon>Bacteria</taxon>
        <taxon>Bacillati</taxon>
        <taxon>Actinomycetota</taxon>
        <taxon>Actinomycetes</taxon>
        <taxon>Micromonosporales</taxon>
        <taxon>Micromonosporaceae</taxon>
        <taxon>Winogradskya</taxon>
    </lineage>
</organism>
<sequence length="222" mass="22250">MRTIITGAAALALLSACANATPTASAPAASTAPTSPAAAIATEMATAAATPTKAATKAATKTATKTATKAATRAATSDLSQLERLGIDVGEGVLIDVADDGEDRYLQVGRNGVDFTGTSRTDSTMMALKAAPVSAKNRVLIKPPFFNEDLGKGSCVADTKGAALALETCQAGRAAQIWTVVPGGDSGQFELKGAYGIVTVDNGRITTGGSGRTGLQTIPFSS</sequence>
<dbReference type="EMBL" id="BOQP01000004">
    <property type="protein sequence ID" value="GIM68097.1"/>
    <property type="molecule type" value="Genomic_DNA"/>
</dbReference>
<comment type="caution">
    <text evidence="2">The sequence shown here is derived from an EMBL/GenBank/DDBJ whole genome shotgun (WGS) entry which is preliminary data.</text>
</comment>
<keyword evidence="1" id="KW-0732">Signal</keyword>
<evidence type="ECO:0000313" key="2">
    <source>
        <dbReference type="EMBL" id="GIM68097.1"/>
    </source>
</evidence>
<gene>
    <name evidence="2" type="ORF">Aco04nite_09240</name>
</gene>
<dbReference type="PROSITE" id="PS51257">
    <property type="entry name" value="PROKAR_LIPOPROTEIN"/>
    <property type="match status" value="1"/>
</dbReference>
<accession>A0A919VLT7</accession>